<evidence type="ECO:0008006" key="8">
    <source>
        <dbReference type="Google" id="ProtNLM"/>
    </source>
</evidence>
<feature type="domain" description="FLYWCH-type" evidence="4">
    <location>
        <begin position="86"/>
        <end position="147"/>
    </location>
</feature>
<dbReference type="InterPro" id="IPR007588">
    <property type="entry name" value="Znf_FLYWCH"/>
</dbReference>
<evidence type="ECO:0000259" key="5">
    <source>
        <dbReference type="Pfam" id="PF10551"/>
    </source>
</evidence>
<keyword evidence="1" id="KW-0479">Metal-binding</keyword>
<accession>A0A085LN89</accession>
<evidence type="ECO:0000256" key="1">
    <source>
        <dbReference type="ARBA" id="ARBA00022723"/>
    </source>
</evidence>
<feature type="non-terminal residue" evidence="6">
    <location>
        <position position="377"/>
    </location>
</feature>
<dbReference type="EMBL" id="KL363372">
    <property type="protein sequence ID" value="KFD46435.1"/>
    <property type="molecule type" value="Genomic_DNA"/>
</dbReference>
<evidence type="ECO:0000256" key="3">
    <source>
        <dbReference type="ARBA" id="ARBA00022833"/>
    </source>
</evidence>
<reference evidence="6 7" key="1">
    <citation type="journal article" date="2014" name="Nat. Genet.">
        <title>Genome and transcriptome of the porcine whipworm Trichuris suis.</title>
        <authorList>
            <person name="Jex A.R."/>
            <person name="Nejsum P."/>
            <person name="Schwarz E.M."/>
            <person name="Hu L."/>
            <person name="Young N.D."/>
            <person name="Hall R.S."/>
            <person name="Korhonen P.K."/>
            <person name="Liao S."/>
            <person name="Thamsborg S."/>
            <person name="Xia J."/>
            <person name="Xu P."/>
            <person name="Wang S."/>
            <person name="Scheerlinck J.P."/>
            <person name="Hofmann A."/>
            <person name="Sternberg P.W."/>
            <person name="Wang J."/>
            <person name="Gasser R.B."/>
        </authorList>
    </citation>
    <scope>NUCLEOTIDE SEQUENCE [LARGE SCALE GENOMIC DNA]</scope>
    <source>
        <strain evidence="6">DCEP-RM93M</strain>
    </source>
</reference>
<sequence>MERSQVHFVPAFYSLCCLSRNSINLRPPTYQTPSLLAAHALITPSPAFLPSKPPLAPLSKRESDAAHRIFLYSESFKDMDDVCELVPSQKGADKLCVRGYLFVKDKTVGGSYYWCCEGRKPLFCKGRAISQLSNGHHVLKKFTDHNHSPWVNAINVSKAMHEVKRQAREPQNLPCQIIQHCTTSVPLHVAADLPSNEAMRQRIKRARHEQLPAEPRSLGDIQIPAALRMTLIGELFLIKDRRVGENGFLMFTTVLDVQKLANATFWIMDGTFKTVPSVFYQLYTIHAPVTTGSCRSFPLVYILMTGKSKTLYECAFEELAAFGGESGVLLNPAMVMTDFELGAINACRRVFPNATNAACYFHFVKCVWREVQESGLA</sequence>
<dbReference type="AlphaFoldDB" id="A0A085LN89"/>
<organism evidence="6 7">
    <name type="scientific">Trichuris suis</name>
    <name type="common">pig whipworm</name>
    <dbReference type="NCBI Taxonomy" id="68888"/>
    <lineage>
        <taxon>Eukaryota</taxon>
        <taxon>Metazoa</taxon>
        <taxon>Ecdysozoa</taxon>
        <taxon>Nematoda</taxon>
        <taxon>Enoplea</taxon>
        <taxon>Dorylaimia</taxon>
        <taxon>Trichinellida</taxon>
        <taxon>Trichuridae</taxon>
        <taxon>Trichuris</taxon>
    </lineage>
</organism>
<dbReference type="Gene3D" id="2.20.25.240">
    <property type="match status" value="1"/>
</dbReference>
<dbReference type="Proteomes" id="UP000030764">
    <property type="component" value="Unassembled WGS sequence"/>
</dbReference>
<evidence type="ECO:0000256" key="2">
    <source>
        <dbReference type="ARBA" id="ARBA00022771"/>
    </source>
</evidence>
<gene>
    <name evidence="6" type="ORF">M513_12700</name>
</gene>
<feature type="domain" description="MULE transposase" evidence="5">
    <location>
        <begin position="266"/>
        <end position="365"/>
    </location>
</feature>
<dbReference type="Pfam" id="PF10551">
    <property type="entry name" value="MULE"/>
    <property type="match status" value="1"/>
</dbReference>
<dbReference type="Pfam" id="PF04500">
    <property type="entry name" value="FLYWCH"/>
    <property type="match status" value="1"/>
</dbReference>
<name>A0A085LN89_9BILA</name>
<protein>
    <recommendedName>
        <fullName evidence="8">FLYWCH-type domain-containing protein</fullName>
    </recommendedName>
</protein>
<keyword evidence="7" id="KW-1185">Reference proteome</keyword>
<proteinExistence type="predicted"/>
<evidence type="ECO:0000259" key="4">
    <source>
        <dbReference type="Pfam" id="PF04500"/>
    </source>
</evidence>
<evidence type="ECO:0000313" key="6">
    <source>
        <dbReference type="EMBL" id="KFD46435.1"/>
    </source>
</evidence>
<dbReference type="GO" id="GO:0008270">
    <property type="term" value="F:zinc ion binding"/>
    <property type="evidence" value="ECO:0007669"/>
    <property type="project" value="UniProtKB-KW"/>
</dbReference>
<evidence type="ECO:0000313" key="7">
    <source>
        <dbReference type="Proteomes" id="UP000030764"/>
    </source>
</evidence>
<keyword evidence="2" id="KW-0863">Zinc-finger</keyword>
<dbReference type="InterPro" id="IPR018289">
    <property type="entry name" value="MULE_transposase_dom"/>
</dbReference>
<keyword evidence="3" id="KW-0862">Zinc</keyword>